<sequence>MKCHNEQDEFKDKPVRRYSIYMSWHQCADLADGCFYPFSHMFFGKGYGRNILSL</sequence>
<evidence type="ECO:0000313" key="1">
    <source>
        <dbReference type="EMBL" id="CAL65419.1"/>
    </source>
</evidence>
<dbReference type="AlphaFoldDB" id="A0LYH4"/>
<dbReference type="HOGENOM" id="CLU_3043925_0_0_10"/>
<organism evidence="1 2">
    <name type="scientific">Christiangramia forsetii (strain DSM 17595 / CGMCC 1.15422 / KT0803)</name>
    <name type="common">Gramella forsetii</name>
    <dbReference type="NCBI Taxonomy" id="411154"/>
    <lineage>
        <taxon>Bacteria</taxon>
        <taxon>Pseudomonadati</taxon>
        <taxon>Bacteroidota</taxon>
        <taxon>Flavobacteriia</taxon>
        <taxon>Flavobacteriales</taxon>
        <taxon>Flavobacteriaceae</taxon>
        <taxon>Christiangramia</taxon>
    </lineage>
</organism>
<gene>
    <name evidence="1" type="ordered locus">GFO_0436</name>
</gene>
<name>A0LYH4_CHRFK</name>
<accession>A0LYH4</accession>
<dbReference type="KEGG" id="gfo:GFO_0436"/>
<dbReference type="Proteomes" id="UP000000755">
    <property type="component" value="Chromosome"/>
</dbReference>
<proteinExistence type="predicted"/>
<dbReference type="EMBL" id="CU207366">
    <property type="protein sequence ID" value="CAL65419.1"/>
    <property type="molecule type" value="Genomic_DNA"/>
</dbReference>
<evidence type="ECO:0000313" key="2">
    <source>
        <dbReference type="Proteomes" id="UP000000755"/>
    </source>
</evidence>
<protein>
    <submittedName>
        <fullName evidence="1">Uncharacterized protein</fullName>
    </submittedName>
</protein>
<reference evidence="1 2" key="1">
    <citation type="journal article" date="2006" name="Environ. Microbiol.">
        <title>Whole genome analysis of the marine Bacteroidetes'Gramella forsetii' reveals adaptations to degradation of polymeric organic matter.</title>
        <authorList>
            <person name="Bauer M."/>
            <person name="Kube M."/>
            <person name="Teeling H."/>
            <person name="Richter M."/>
            <person name="Lombardot T."/>
            <person name="Allers E."/>
            <person name="Wuerdemann C.A."/>
            <person name="Quast C."/>
            <person name="Kuhl H."/>
            <person name="Knaust F."/>
            <person name="Woebken D."/>
            <person name="Bischof K."/>
            <person name="Mussmann M."/>
            <person name="Choudhuri J.V."/>
            <person name="Meyer F."/>
            <person name="Reinhardt R."/>
            <person name="Amann R.I."/>
            <person name="Gloeckner F.O."/>
        </authorList>
    </citation>
    <scope>NUCLEOTIDE SEQUENCE [LARGE SCALE GENOMIC DNA]</scope>
    <source>
        <strain evidence="1 2">KT0803</strain>
    </source>
</reference>